<dbReference type="RefSeq" id="WP_095263616.1">
    <property type="nucleotide sequence ID" value="NZ_NPBY01000011.1"/>
</dbReference>
<dbReference type="OrthoDB" id="3896938at2"/>
<evidence type="ECO:0000313" key="7">
    <source>
        <dbReference type="Proteomes" id="UP000215596"/>
    </source>
</evidence>
<organism evidence="6 7">
    <name type="scientific">Paenibacillus campinasensis</name>
    <dbReference type="NCBI Taxonomy" id="66347"/>
    <lineage>
        <taxon>Bacteria</taxon>
        <taxon>Bacillati</taxon>
        <taxon>Bacillota</taxon>
        <taxon>Bacilli</taxon>
        <taxon>Bacillales</taxon>
        <taxon>Paenibacillaceae</taxon>
        <taxon>Paenibacillus</taxon>
    </lineage>
</organism>
<keyword evidence="8" id="KW-1185">Reference proteome</keyword>
<evidence type="ECO:0000256" key="2">
    <source>
        <dbReference type="ARBA" id="ARBA00022679"/>
    </source>
</evidence>
<keyword evidence="2 6" id="KW-0808">Transferase</keyword>
<protein>
    <submittedName>
        <fullName evidence="5">Methyltransferase domain-containing protein</fullName>
    </submittedName>
    <submittedName>
        <fullName evidence="6">SAM-dependent methyltransferase</fullName>
    </submittedName>
</protein>
<comment type="caution">
    <text evidence="6">The sequence shown here is derived from an EMBL/GenBank/DDBJ whole genome shotgun (WGS) entry which is preliminary data.</text>
</comment>
<feature type="domain" description="Methyltransferase type 11" evidence="4">
    <location>
        <begin position="50"/>
        <end position="163"/>
    </location>
</feature>
<keyword evidence="3" id="KW-0949">S-adenosyl-L-methionine</keyword>
<accession>A0A268F2G8</accession>
<dbReference type="GO" id="GO:0008757">
    <property type="term" value="F:S-adenosylmethionine-dependent methyltransferase activity"/>
    <property type="evidence" value="ECO:0007669"/>
    <property type="project" value="InterPro"/>
</dbReference>
<proteinExistence type="predicted"/>
<dbReference type="PANTHER" id="PTHR43464">
    <property type="entry name" value="METHYLTRANSFERASE"/>
    <property type="match status" value="1"/>
</dbReference>
<dbReference type="InterPro" id="IPR029063">
    <property type="entry name" value="SAM-dependent_MTases_sf"/>
</dbReference>
<dbReference type="EMBL" id="WOAA01000004">
    <property type="protein sequence ID" value="MUG65966.1"/>
    <property type="molecule type" value="Genomic_DNA"/>
</dbReference>
<sequence>MPDHVTTSRFILQSDARRDHLIHPLPPVWWSRPYEYAWALSFAREDDVLLDAACGISHPFKFALAEVSREVHACDIDPRITSRPQILEDIARDFGLDAAQRQASDWQHRLHLAHANLADLPYDREKFDRVFCISVLEHMTPEDQSAAIGEFYRTLKPGGLLVLTFDYPAVHLENIQQTLQQAGFAFAGETDFRLPPDALYTEMWGGLHCFRAVLHKPSDA</sequence>
<dbReference type="GO" id="GO:0032259">
    <property type="term" value="P:methylation"/>
    <property type="evidence" value="ECO:0007669"/>
    <property type="project" value="UniProtKB-KW"/>
</dbReference>
<evidence type="ECO:0000256" key="3">
    <source>
        <dbReference type="ARBA" id="ARBA00022691"/>
    </source>
</evidence>
<evidence type="ECO:0000259" key="4">
    <source>
        <dbReference type="Pfam" id="PF08241"/>
    </source>
</evidence>
<gene>
    <name evidence="6" type="ORF">CHH67_03585</name>
    <name evidence="5" type="ORF">GNP94_08070</name>
</gene>
<dbReference type="InterPro" id="IPR013216">
    <property type="entry name" value="Methyltransf_11"/>
</dbReference>
<evidence type="ECO:0000256" key="1">
    <source>
        <dbReference type="ARBA" id="ARBA00022603"/>
    </source>
</evidence>
<evidence type="ECO:0000313" key="5">
    <source>
        <dbReference type="EMBL" id="MUG65966.1"/>
    </source>
</evidence>
<keyword evidence="1 6" id="KW-0489">Methyltransferase</keyword>
<dbReference type="Pfam" id="PF08241">
    <property type="entry name" value="Methyltransf_11"/>
    <property type="match status" value="1"/>
</dbReference>
<dbReference type="Gene3D" id="3.40.50.150">
    <property type="entry name" value="Vaccinia Virus protein VP39"/>
    <property type="match status" value="1"/>
</dbReference>
<reference evidence="5 8" key="2">
    <citation type="submission" date="2019-11" db="EMBL/GenBank/DDBJ databases">
        <title>Draft genome sequences of five Paenibacillus species of dairy origin.</title>
        <authorList>
            <person name="Olajide A.M."/>
            <person name="Chen S."/>
            <person name="Lapointe G."/>
        </authorList>
    </citation>
    <scope>NUCLEOTIDE SEQUENCE [LARGE SCALE GENOMIC DNA]</scope>
    <source>
        <strain evidence="5 8">3CS1</strain>
    </source>
</reference>
<evidence type="ECO:0000313" key="6">
    <source>
        <dbReference type="EMBL" id="PAD79570.1"/>
    </source>
</evidence>
<name>A0A268F2G8_9BACL</name>
<dbReference type="EMBL" id="NPBY01000011">
    <property type="protein sequence ID" value="PAD79570.1"/>
    <property type="molecule type" value="Genomic_DNA"/>
</dbReference>
<dbReference type="SUPFAM" id="SSF53335">
    <property type="entry name" value="S-adenosyl-L-methionine-dependent methyltransferases"/>
    <property type="match status" value="1"/>
</dbReference>
<reference evidence="6 7" key="1">
    <citation type="submission" date="2017-07" db="EMBL/GenBank/DDBJ databases">
        <title>Isolation and whole genome analysis of endospore-forming bacteria from heroin.</title>
        <authorList>
            <person name="Kalinowski J."/>
            <person name="Ahrens B."/>
            <person name="Al-Dilaimi A."/>
            <person name="Winkler A."/>
            <person name="Wibberg D."/>
            <person name="Schleenbecker U."/>
            <person name="Ruckert C."/>
            <person name="Wolfel R."/>
            <person name="Grass G."/>
        </authorList>
    </citation>
    <scope>NUCLEOTIDE SEQUENCE [LARGE SCALE GENOMIC DNA]</scope>
    <source>
        <strain evidence="6 7">7537-G1</strain>
    </source>
</reference>
<dbReference type="Proteomes" id="UP000215596">
    <property type="component" value="Unassembled WGS sequence"/>
</dbReference>
<dbReference type="Proteomes" id="UP000435177">
    <property type="component" value="Unassembled WGS sequence"/>
</dbReference>
<evidence type="ECO:0000313" key="8">
    <source>
        <dbReference type="Proteomes" id="UP000435177"/>
    </source>
</evidence>
<dbReference type="AlphaFoldDB" id="A0A268F2G8"/>
<dbReference type="PANTHER" id="PTHR43464:SF19">
    <property type="entry name" value="UBIQUINONE BIOSYNTHESIS O-METHYLTRANSFERASE, MITOCHONDRIAL"/>
    <property type="match status" value="1"/>
</dbReference>
<dbReference type="CDD" id="cd02440">
    <property type="entry name" value="AdoMet_MTases"/>
    <property type="match status" value="1"/>
</dbReference>